<dbReference type="InterPro" id="IPR050349">
    <property type="entry name" value="WD_LIS1/nudF_dynein_reg"/>
</dbReference>
<keyword evidence="2" id="KW-0677">Repeat</keyword>
<dbReference type="InterPro" id="IPR015943">
    <property type="entry name" value="WD40/YVTN_repeat-like_dom_sf"/>
</dbReference>
<keyword evidence="1 3" id="KW-0853">WD repeat</keyword>
<dbReference type="InterPro" id="IPR020472">
    <property type="entry name" value="WD40_PAC1"/>
</dbReference>
<dbReference type="InterPro" id="IPR011047">
    <property type="entry name" value="Quinoprotein_ADH-like_sf"/>
</dbReference>
<dbReference type="Proteomes" id="UP001598300">
    <property type="component" value="Unassembled WGS sequence"/>
</dbReference>
<dbReference type="PROSITE" id="PS00678">
    <property type="entry name" value="WD_REPEATS_1"/>
    <property type="match status" value="4"/>
</dbReference>
<dbReference type="PRINTS" id="PR00320">
    <property type="entry name" value="GPROTEINBRPT"/>
</dbReference>
<dbReference type="EMBL" id="JBHXPM010000058">
    <property type="protein sequence ID" value="MFD3961463.1"/>
    <property type="molecule type" value="Genomic_DNA"/>
</dbReference>
<feature type="repeat" description="WD" evidence="3">
    <location>
        <begin position="892"/>
        <end position="933"/>
    </location>
</feature>
<sequence length="945" mass="99157">MAGTPGTPEAPRTVGRKPLSVLLDELTGAAQGWLSTCRTALAEPPGALDGLLAPDGDVAAALENDERSSWHPEWSFSRASAEAVLAVARATAAEPGDGSTAADLRQQAARHWRTSDLLLPEAADADTAGAAGAAGAARAADDFAGLMERALRGTLGRRASVSVPVLLDRGRQGGGRMADLTVTCLRDGPAGLFPDPERMAFGSGDPAFAAALEAGWATAPLSLRRRCVLWSVAELDGNPCNRLREGSLGAPLGLALDGLHRRLHPVHRSFTMLEVLRPRRALTGRLGRDGELLEVGGLDAKLGAAASRGYQVVAPSANRSDEVAHKAAAVGVELRYAAHLPEAVRLVRRLGRGRTGLLLLVLLLLVLAPLVGVQQYRAHEQEQAARQAERESLSRALAALSGRTGGEDPLMADLYAAAAHDLASTPEAERSVYEALHRPARDKLPGAGSWARFTPDGERIMTVGQVEGRGLLREWSLTRREPTGPSVRPSRDAFPATGLRTHAVSPDGKLWAVADDRGSLQLWSVPGGKRVTAPIQAHRSAVGTAVFSPDGGTLATVTNPDGGPSAGRNADARTIRLWDTETGALRRAIVTDHTGFIHALAFSPDGRLLASGGRADGDGPTLRLWDAANGRRTGKPPGEVAEGVSALEFAPDGVTLAAGSDDGSVRQWDVVTGRRLGQAIVAHSERVRALRYTRDGAVLVTASDDTTVRLWEARSGESIGEPFAGHTDGIRSLSFAPDENRLVSADRAGTVRVWDVNWSRYYGRPLSERSLLRSVAAYSPDGDRVATASWDGVVLVWSTDGSGRGWVLGAGAGRVTGLAYAPDGLTLATSGADGTVRLWETATGKTRHTLTGHRGAVNALAHSPDGKTLASAGADGTVRLWETASGEYLRTLTGHRGAVNALTYSPDGKTLATSGADGTVRLWETATGKTRHTLTGHRGAVNALA</sequence>
<protein>
    <recommendedName>
        <fullName evidence="6">WD40 repeat domain-containing protein</fullName>
    </recommendedName>
</protein>
<feature type="repeat" description="WD" evidence="3">
    <location>
        <begin position="723"/>
        <end position="757"/>
    </location>
</feature>
<dbReference type="PROSITE" id="PS50082">
    <property type="entry name" value="WD_REPEATS_2"/>
    <property type="match status" value="7"/>
</dbReference>
<gene>
    <name evidence="4" type="ORF">ACFWR3_35945</name>
</gene>
<dbReference type="PANTHER" id="PTHR44129">
    <property type="entry name" value="WD REPEAT-CONTAINING PROTEIN POP1"/>
    <property type="match status" value="1"/>
</dbReference>
<accession>A0ABW6E9D6</accession>
<dbReference type="InterPro" id="IPR019775">
    <property type="entry name" value="WD40_repeat_CS"/>
</dbReference>
<evidence type="ECO:0000313" key="4">
    <source>
        <dbReference type="EMBL" id="MFD3961463.1"/>
    </source>
</evidence>
<feature type="repeat" description="WD" evidence="3">
    <location>
        <begin position="777"/>
        <end position="798"/>
    </location>
</feature>
<dbReference type="SMART" id="SM00320">
    <property type="entry name" value="WD40"/>
    <property type="match status" value="9"/>
</dbReference>
<dbReference type="InterPro" id="IPR020568">
    <property type="entry name" value="Ribosomal_Su5_D2-typ_SF"/>
</dbReference>
<feature type="repeat" description="WD" evidence="3">
    <location>
        <begin position="850"/>
        <end position="891"/>
    </location>
</feature>
<organism evidence="4 5">
    <name type="scientific">Streptomyces bacillaris</name>
    <dbReference type="NCBI Taxonomy" id="68179"/>
    <lineage>
        <taxon>Bacteria</taxon>
        <taxon>Bacillati</taxon>
        <taxon>Actinomycetota</taxon>
        <taxon>Actinomycetes</taxon>
        <taxon>Kitasatosporales</taxon>
        <taxon>Streptomycetaceae</taxon>
        <taxon>Streptomyces</taxon>
    </lineage>
</organism>
<dbReference type="Pfam" id="PF00400">
    <property type="entry name" value="WD40"/>
    <property type="match status" value="8"/>
</dbReference>
<dbReference type="CDD" id="cd00200">
    <property type="entry name" value="WD40"/>
    <property type="match status" value="2"/>
</dbReference>
<dbReference type="SUPFAM" id="SSF50998">
    <property type="entry name" value="Quinoprotein alcohol dehydrogenase-like"/>
    <property type="match status" value="1"/>
</dbReference>
<proteinExistence type="predicted"/>
<reference evidence="4 5" key="1">
    <citation type="submission" date="2024-09" db="EMBL/GenBank/DDBJ databases">
        <title>The Natural Products Discovery Center: Release of the First 8490 Sequenced Strains for Exploring Actinobacteria Biosynthetic Diversity.</title>
        <authorList>
            <person name="Kalkreuter E."/>
            <person name="Kautsar S.A."/>
            <person name="Yang D."/>
            <person name="Bader C.D."/>
            <person name="Teijaro C.N."/>
            <person name="Fluegel L."/>
            <person name="Davis C.M."/>
            <person name="Simpson J.R."/>
            <person name="Lauterbach L."/>
            <person name="Steele A.D."/>
            <person name="Gui C."/>
            <person name="Meng S."/>
            <person name="Li G."/>
            <person name="Viehrig K."/>
            <person name="Ye F."/>
            <person name="Su P."/>
            <person name="Kiefer A.F."/>
            <person name="Nichols A."/>
            <person name="Cepeda A.J."/>
            <person name="Yan W."/>
            <person name="Fan B."/>
            <person name="Jiang Y."/>
            <person name="Adhikari A."/>
            <person name="Zheng C.-J."/>
            <person name="Schuster L."/>
            <person name="Cowan T.M."/>
            <person name="Smanski M.J."/>
            <person name="Chevrette M.G."/>
            <person name="De Carvalho L.P.S."/>
            <person name="Shen B."/>
        </authorList>
    </citation>
    <scope>NUCLEOTIDE SEQUENCE [LARGE SCALE GENOMIC DNA]</scope>
    <source>
        <strain evidence="4 5">NPDC058584</strain>
    </source>
</reference>
<comment type="caution">
    <text evidence="4">The sequence shown here is derived from an EMBL/GenBank/DDBJ whole genome shotgun (WGS) entry which is preliminary data.</text>
</comment>
<keyword evidence="5" id="KW-1185">Reference proteome</keyword>
<dbReference type="Gene3D" id="2.130.10.10">
    <property type="entry name" value="YVTN repeat-like/Quinoprotein amine dehydrogenase"/>
    <property type="match status" value="5"/>
</dbReference>
<dbReference type="InterPro" id="IPR001680">
    <property type="entry name" value="WD40_rpt"/>
</dbReference>
<feature type="non-terminal residue" evidence="4">
    <location>
        <position position="945"/>
    </location>
</feature>
<feature type="repeat" description="WD" evidence="3">
    <location>
        <begin position="644"/>
        <end position="678"/>
    </location>
</feature>
<evidence type="ECO:0000256" key="3">
    <source>
        <dbReference type="PROSITE-ProRule" id="PRU00221"/>
    </source>
</evidence>
<dbReference type="SUPFAM" id="SSF54211">
    <property type="entry name" value="Ribosomal protein S5 domain 2-like"/>
    <property type="match status" value="1"/>
</dbReference>
<evidence type="ECO:0000313" key="5">
    <source>
        <dbReference type="Proteomes" id="UP001598300"/>
    </source>
</evidence>
<evidence type="ECO:0000256" key="1">
    <source>
        <dbReference type="ARBA" id="ARBA00022574"/>
    </source>
</evidence>
<dbReference type="InterPro" id="IPR014721">
    <property type="entry name" value="Ribsml_uS5_D2-typ_fold_subgr"/>
</dbReference>
<evidence type="ECO:0000256" key="2">
    <source>
        <dbReference type="ARBA" id="ARBA00022737"/>
    </source>
</evidence>
<feature type="repeat" description="WD" evidence="3">
    <location>
        <begin position="680"/>
        <end position="721"/>
    </location>
</feature>
<dbReference type="PROSITE" id="PS50294">
    <property type="entry name" value="WD_REPEATS_REGION"/>
    <property type="match status" value="6"/>
</dbReference>
<feature type="repeat" description="WD" evidence="3">
    <location>
        <begin position="808"/>
        <end position="849"/>
    </location>
</feature>
<evidence type="ECO:0008006" key="6">
    <source>
        <dbReference type="Google" id="ProtNLM"/>
    </source>
</evidence>
<dbReference type="Gene3D" id="3.30.230.10">
    <property type="match status" value="1"/>
</dbReference>
<name>A0ABW6E9D6_9ACTN</name>